<comment type="caution">
    <text evidence="4">The sequence shown here is derived from an EMBL/GenBank/DDBJ whole genome shotgun (WGS) entry which is preliminary data.</text>
</comment>
<dbReference type="SUPFAM" id="SSF48403">
    <property type="entry name" value="Ankyrin repeat"/>
    <property type="match status" value="1"/>
</dbReference>
<proteinExistence type="predicted"/>
<keyword evidence="2" id="KW-0040">ANK repeat</keyword>
<feature type="region of interest" description="Disordered" evidence="3">
    <location>
        <begin position="88"/>
        <end position="121"/>
    </location>
</feature>
<dbReference type="InterPro" id="IPR002110">
    <property type="entry name" value="Ankyrin_rpt"/>
</dbReference>
<evidence type="ECO:0000313" key="4">
    <source>
        <dbReference type="EMBL" id="KAK3264016.1"/>
    </source>
</evidence>
<keyword evidence="5" id="KW-1185">Reference proteome</keyword>
<reference evidence="4 5" key="1">
    <citation type="journal article" date="2015" name="Genome Biol. Evol.">
        <title>Comparative Genomics of a Bacterivorous Green Alga Reveals Evolutionary Causalities and Consequences of Phago-Mixotrophic Mode of Nutrition.</title>
        <authorList>
            <person name="Burns J.A."/>
            <person name="Paasch A."/>
            <person name="Narechania A."/>
            <person name="Kim E."/>
        </authorList>
    </citation>
    <scope>NUCLEOTIDE SEQUENCE [LARGE SCALE GENOMIC DNA]</scope>
    <source>
        <strain evidence="4 5">PLY_AMNH</strain>
    </source>
</reference>
<dbReference type="SMART" id="SM00248">
    <property type="entry name" value="ANK"/>
    <property type="match status" value="3"/>
</dbReference>
<dbReference type="PANTHER" id="PTHR24161:SF124">
    <property type="entry name" value="TRANSIENT RECEPTOR POTENTIAL CHANNEL PYREXIA"/>
    <property type="match status" value="1"/>
</dbReference>
<protein>
    <submittedName>
        <fullName evidence="4">Uncharacterized protein</fullName>
    </submittedName>
</protein>
<dbReference type="Proteomes" id="UP001190700">
    <property type="component" value="Unassembled WGS sequence"/>
</dbReference>
<dbReference type="AlphaFoldDB" id="A0AAE0KX48"/>
<organism evidence="4 5">
    <name type="scientific">Cymbomonas tetramitiformis</name>
    <dbReference type="NCBI Taxonomy" id="36881"/>
    <lineage>
        <taxon>Eukaryota</taxon>
        <taxon>Viridiplantae</taxon>
        <taxon>Chlorophyta</taxon>
        <taxon>Pyramimonadophyceae</taxon>
        <taxon>Pyramimonadales</taxon>
        <taxon>Pyramimonadaceae</taxon>
        <taxon>Cymbomonas</taxon>
    </lineage>
</organism>
<dbReference type="EMBL" id="LGRX02014857">
    <property type="protein sequence ID" value="KAK3264016.1"/>
    <property type="molecule type" value="Genomic_DNA"/>
</dbReference>
<name>A0AAE0KX48_9CHLO</name>
<evidence type="ECO:0000256" key="3">
    <source>
        <dbReference type="SAM" id="MobiDB-lite"/>
    </source>
</evidence>
<dbReference type="Gene3D" id="1.25.40.20">
    <property type="entry name" value="Ankyrin repeat-containing domain"/>
    <property type="match status" value="2"/>
</dbReference>
<dbReference type="InterPro" id="IPR036770">
    <property type="entry name" value="Ankyrin_rpt-contain_sf"/>
</dbReference>
<gene>
    <name evidence="4" type="ORF">CYMTET_27217</name>
</gene>
<evidence type="ECO:0000256" key="1">
    <source>
        <dbReference type="ARBA" id="ARBA00022737"/>
    </source>
</evidence>
<dbReference type="Pfam" id="PF12796">
    <property type="entry name" value="Ank_2"/>
    <property type="match status" value="1"/>
</dbReference>
<evidence type="ECO:0000256" key="2">
    <source>
        <dbReference type="ARBA" id="ARBA00023043"/>
    </source>
</evidence>
<evidence type="ECO:0000313" key="5">
    <source>
        <dbReference type="Proteomes" id="UP001190700"/>
    </source>
</evidence>
<dbReference type="PANTHER" id="PTHR24161">
    <property type="entry name" value="ANK_REP_REGION DOMAIN-CONTAINING PROTEIN-RELATED"/>
    <property type="match status" value="1"/>
</dbReference>
<keyword evidence="1" id="KW-0677">Repeat</keyword>
<accession>A0AAE0KX48</accession>
<sequence>MRWAQELLSWEHLEQLAGSRAEQQSGALFQRALWRLECRSDDPMWLEHFLEATTPLAGLPEFRALVVQCRQQGARANHALFEAMQEPQLPASPADSSEQTPSGSLAPGGSEEGPGEGEAEDMAAAVRQFVAAHCADWFRRRDSKGRMALHYAILHNDVQIAKRVLEAMPAQELQLVDMNGCAPLWLAAANGHPALVLQILHLARHRLGLAELAYQQFINRGDKEGFSPLHIALANAADSDAAAGPASGSGHAAVVGELLRAGGDTYTRTLATQRTLLHTLAGTRLSMGLAEELAEQLLSHVRVGDSNLLDAQDNQHKVALQSLGPTG</sequence>